<dbReference type="InterPro" id="IPR021457">
    <property type="entry name" value="DUF3108"/>
</dbReference>
<proteinExistence type="predicted"/>
<dbReference type="RefSeq" id="WP_163964047.1">
    <property type="nucleotide sequence ID" value="NZ_JAAGNX010000002.1"/>
</dbReference>
<sequence length="268" mass="29878">MGRIRSVILAALGCGLACGCMGAEKSGTIDPLTIKNAPVFSAGEELTYKLGWGFFRVADSTLSVNPGFYEEQPALKVTLETETNLFADAFYKVRNLSTSWISPEVTHAFEFSAVQKESTRNRDTVATFKPVELTARYRNNLNGSERDEIKIEPGTFDPLGIVYFVRCLDFKVGDDILVPTSNGKEFFYTVVHVVKKVKRKFALGKREAFLLEPDIKDVGGVFKRSEGGRIRFYFSADEEKLPLRMESQVAVGSFWAELTEVKKAVSNP</sequence>
<feature type="chain" id="PRO_5025655262" evidence="1">
    <location>
        <begin position="23"/>
        <end position="268"/>
    </location>
</feature>
<keyword evidence="1" id="KW-0732">Signal</keyword>
<evidence type="ECO:0000313" key="2">
    <source>
        <dbReference type="EMBL" id="NDV62286.1"/>
    </source>
</evidence>
<name>A0A6B2M1M6_9BACT</name>
<evidence type="ECO:0000313" key="3">
    <source>
        <dbReference type="Proteomes" id="UP000478417"/>
    </source>
</evidence>
<dbReference type="AlphaFoldDB" id="A0A6B2M1M6"/>
<comment type="caution">
    <text evidence="2">The sequence shown here is derived from an EMBL/GenBank/DDBJ whole genome shotgun (WGS) entry which is preliminary data.</text>
</comment>
<organism evidence="2 3">
    <name type="scientific">Oceanipulchritudo coccoides</name>
    <dbReference type="NCBI Taxonomy" id="2706888"/>
    <lineage>
        <taxon>Bacteria</taxon>
        <taxon>Pseudomonadati</taxon>
        <taxon>Verrucomicrobiota</taxon>
        <taxon>Opitutia</taxon>
        <taxon>Puniceicoccales</taxon>
        <taxon>Oceanipulchritudinaceae</taxon>
        <taxon>Oceanipulchritudo</taxon>
    </lineage>
</organism>
<accession>A0A6B2M1M6</accession>
<keyword evidence="3" id="KW-1185">Reference proteome</keyword>
<protein>
    <submittedName>
        <fullName evidence="2">DUF3108 domain-containing protein</fullName>
    </submittedName>
</protein>
<reference evidence="2 3" key="1">
    <citation type="submission" date="2020-02" db="EMBL/GenBank/DDBJ databases">
        <title>Albibacoteraceae fam. nov., the first described family within the subdivision 4 Verrucomicrobia.</title>
        <authorList>
            <person name="Xi F."/>
        </authorList>
    </citation>
    <scope>NUCLEOTIDE SEQUENCE [LARGE SCALE GENOMIC DNA]</scope>
    <source>
        <strain evidence="2 3">CK1056</strain>
    </source>
</reference>
<evidence type="ECO:0000256" key="1">
    <source>
        <dbReference type="SAM" id="SignalP"/>
    </source>
</evidence>
<gene>
    <name evidence="2" type="ORF">G0Q06_07490</name>
</gene>
<feature type="signal peptide" evidence="1">
    <location>
        <begin position="1"/>
        <end position="22"/>
    </location>
</feature>
<dbReference type="EMBL" id="JAAGNX010000002">
    <property type="protein sequence ID" value="NDV62286.1"/>
    <property type="molecule type" value="Genomic_DNA"/>
</dbReference>
<dbReference type="Proteomes" id="UP000478417">
    <property type="component" value="Unassembled WGS sequence"/>
</dbReference>
<dbReference type="Pfam" id="PF11306">
    <property type="entry name" value="DUF3108"/>
    <property type="match status" value="1"/>
</dbReference>
<dbReference type="PROSITE" id="PS51257">
    <property type="entry name" value="PROKAR_LIPOPROTEIN"/>
    <property type="match status" value="1"/>
</dbReference>